<gene>
    <name evidence="2" type="ORF">F9278_27675</name>
</gene>
<dbReference type="GO" id="GO:0016740">
    <property type="term" value="F:transferase activity"/>
    <property type="evidence" value="ECO:0007669"/>
    <property type="project" value="UniProtKB-KW"/>
</dbReference>
<dbReference type="KEGG" id="sphv:F9278_27675"/>
<feature type="domain" description="Aminoglycoside phosphotransferase" evidence="1">
    <location>
        <begin position="31"/>
        <end position="274"/>
    </location>
</feature>
<dbReference type="Pfam" id="PF01636">
    <property type="entry name" value="APH"/>
    <property type="match status" value="1"/>
</dbReference>
<reference evidence="2 3" key="1">
    <citation type="submission" date="2019-10" db="EMBL/GenBank/DDBJ databases">
        <title>Streptomyces sp. strain GY16 isolated from leaves of Broussonetia papyrifera.</title>
        <authorList>
            <person name="Mo P."/>
        </authorList>
    </citation>
    <scope>NUCLEOTIDE SEQUENCE [LARGE SCALE GENOMIC DNA]</scope>
    <source>
        <strain evidence="2 3">GY16</strain>
    </source>
</reference>
<dbReference type="SUPFAM" id="SSF56112">
    <property type="entry name" value="Protein kinase-like (PK-like)"/>
    <property type="match status" value="1"/>
</dbReference>
<evidence type="ECO:0000313" key="2">
    <source>
        <dbReference type="EMBL" id="QFQ99300.1"/>
    </source>
</evidence>
<accession>A0A5P8K8F4</accession>
<dbReference type="InterPro" id="IPR011009">
    <property type="entry name" value="Kinase-like_dom_sf"/>
</dbReference>
<sequence length="354" mass="39354">MAGMSEADEDEALTADVLGERYGIVVQVVEPVHMGTDTINRRVLTEDGARLFVKEYHSDADVEAARTAWDMSEYCRAARLPVPRIWPDLNGNLITIAEGSAWAVVDEAPGRVTTSAMTVELAEHIGTVMGRMHRVLAAYPMPRRVQQSRWRTGTVDDALAQADRVLTKALWQGHENPERLRADLDQRREDLHEHVHRLRDHLPSELVEQALHADFTRTNLVVLADAVTGVIDFRGASGMPAWELGRAAFDPRTVATSPQWDACALAMVSAYHAENPSLPSADVRACARAALLYTLFSFYGATTSEYDLHPEAETDLKRYWSEKQTTIRRLLNSLPDIEDAFADLLPDAGPARGF</sequence>
<dbReference type="AlphaFoldDB" id="A0A5P8K8F4"/>
<evidence type="ECO:0000259" key="1">
    <source>
        <dbReference type="Pfam" id="PF01636"/>
    </source>
</evidence>
<evidence type="ECO:0000313" key="3">
    <source>
        <dbReference type="Proteomes" id="UP000327294"/>
    </source>
</evidence>
<dbReference type="Gene3D" id="3.90.1200.10">
    <property type="match status" value="1"/>
</dbReference>
<dbReference type="EMBL" id="CP045096">
    <property type="protein sequence ID" value="QFQ99300.1"/>
    <property type="molecule type" value="Genomic_DNA"/>
</dbReference>
<proteinExistence type="predicted"/>
<protein>
    <submittedName>
        <fullName evidence="2">Phosphotransferase</fullName>
    </submittedName>
</protein>
<organism evidence="2 3">
    <name type="scientific">Streptomyces phaeolivaceus</name>
    <dbReference type="NCBI Taxonomy" id="2653200"/>
    <lineage>
        <taxon>Bacteria</taxon>
        <taxon>Bacillati</taxon>
        <taxon>Actinomycetota</taxon>
        <taxon>Actinomycetes</taxon>
        <taxon>Kitasatosporales</taxon>
        <taxon>Streptomycetaceae</taxon>
        <taxon>Streptomyces</taxon>
    </lineage>
</organism>
<name>A0A5P8K8F4_9ACTN</name>
<keyword evidence="3" id="KW-1185">Reference proteome</keyword>
<keyword evidence="2" id="KW-0808">Transferase</keyword>
<dbReference type="Proteomes" id="UP000327294">
    <property type="component" value="Chromosome"/>
</dbReference>
<dbReference type="InterPro" id="IPR002575">
    <property type="entry name" value="Aminoglycoside_PTrfase"/>
</dbReference>